<keyword evidence="4" id="KW-0067">ATP-binding</keyword>
<dbReference type="SMART" id="SM00046">
    <property type="entry name" value="DAGKc"/>
    <property type="match status" value="1"/>
</dbReference>
<evidence type="ECO:0000313" key="8">
    <source>
        <dbReference type="Proteomes" id="UP000428333"/>
    </source>
</evidence>
<comment type="caution">
    <text evidence="7">The sequence shown here is derived from an EMBL/GenBank/DDBJ whole genome shotgun (WGS) entry which is preliminary data.</text>
</comment>
<evidence type="ECO:0000256" key="5">
    <source>
        <dbReference type="SAM" id="MobiDB-lite"/>
    </source>
</evidence>
<dbReference type="SUPFAM" id="SSF111331">
    <property type="entry name" value="NAD kinase/diacylglycerol kinase-like"/>
    <property type="match status" value="1"/>
</dbReference>
<dbReference type="Gene3D" id="2.60.200.40">
    <property type="match status" value="1"/>
</dbReference>
<reference evidence="7 8" key="1">
    <citation type="journal article" date="2019" name="Genome Biol. Evol.">
        <title>The Rhododendron genome and chromosomal organization provide insight into shared whole-genome duplications across the heath family (Ericaceae).</title>
        <authorList>
            <person name="Soza V.L."/>
            <person name="Lindsley D."/>
            <person name="Waalkes A."/>
            <person name="Ramage E."/>
            <person name="Patwardhan R.P."/>
            <person name="Burton J.N."/>
            <person name="Adey A."/>
            <person name="Kumar A."/>
            <person name="Qiu R."/>
            <person name="Shendure J."/>
            <person name="Hall B."/>
        </authorList>
    </citation>
    <scope>NUCLEOTIDE SEQUENCE [LARGE SCALE GENOMIC DNA]</scope>
    <source>
        <strain evidence="7">RSF 1966-606</strain>
    </source>
</reference>
<dbReference type="PANTHER" id="PTHR12358">
    <property type="entry name" value="SPHINGOSINE KINASE"/>
    <property type="match status" value="1"/>
</dbReference>
<gene>
    <name evidence="7" type="ORF">C3L33_16153</name>
</gene>
<organism evidence="7 8">
    <name type="scientific">Rhododendron williamsianum</name>
    <dbReference type="NCBI Taxonomy" id="262921"/>
    <lineage>
        <taxon>Eukaryota</taxon>
        <taxon>Viridiplantae</taxon>
        <taxon>Streptophyta</taxon>
        <taxon>Embryophyta</taxon>
        <taxon>Tracheophyta</taxon>
        <taxon>Spermatophyta</taxon>
        <taxon>Magnoliopsida</taxon>
        <taxon>eudicotyledons</taxon>
        <taxon>Gunneridae</taxon>
        <taxon>Pentapetalae</taxon>
        <taxon>asterids</taxon>
        <taxon>Ericales</taxon>
        <taxon>Ericaceae</taxon>
        <taxon>Ericoideae</taxon>
        <taxon>Rhodoreae</taxon>
        <taxon>Rhododendron</taxon>
    </lineage>
</organism>
<proteinExistence type="predicted"/>
<dbReference type="GO" id="GO:0001729">
    <property type="term" value="F:ceramide kinase activity"/>
    <property type="evidence" value="ECO:0007669"/>
    <property type="project" value="TreeGrafter"/>
</dbReference>
<name>A0A6A4L2M7_9ERIC</name>
<dbReference type="EMBL" id="QEFC01002467">
    <property type="protein sequence ID" value="KAE9451935.1"/>
    <property type="molecule type" value="Genomic_DNA"/>
</dbReference>
<feature type="domain" description="DAGKc" evidence="6">
    <location>
        <begin position="226"/>
        <end position="350"/>
    </location>
</feature>
<dbReference type="PROSITE" id="PS50146">
    <property type="entry name" value="DAGK"/>
    <property type="match status" value="1"/>
</dbReference>
<keyword evidence="8" id="KW-1185">Reference proteome</keyword>
<feature type="non-terminal residue" evidence="7">
    <location>
        <position position="1"/>
    </location>
</feature>
<dbReference type="Pfam" id="PF00781">
    <property type="entry name" value="DAGK_cat"/>
    <property type="match status" value="1"/>
</dbReference>
<feature type="region of interest" description="Disordered" evidence="5">
    <location>
        <begin position="540"/>
        <end position="643"/>
    </location>
</feature>
<dbReference type="GO" id="GO:0006672">
    <property type="term" value="P:ceramide metabolic process"/>
    <property type="evidence" value="ECO:0007669"/>
    <property type="project" value="TreeGrafter"/>
</dbReference>
<keyword evidence="2" id="KW-0547">Nucleotide-binding</keyword>
<keyword evidence="1" id="KW-0808">Transferase</keyword>
<evidence type="ECO:0000259" key="6">
    <source>
        <dbReference type="PROSITE" id="PS50146"/>
    </source>
</evidence>
<dbReference type="InterPro" id="IPR001206">
    <property type="entry name" value="Diacylglycerol_kinase_cat_dom"/>
</dbReference>
<evidence type="ECO:0000313" key="7">
    <source>
        <dbReference type="EMBL" id="KAE9451935.1"/>
    </source>
</evidence>
<dbReference type="Proteomes" id="UP000428333">
    <property type="component" value="Linkage Group LG09"/>
</dbReference>
<evidence type="ECO:0000256" key="1">
    <source>
        <dbReference type="ARBA" id="ARBA00022679"/>
    </source>
</evidence>
<dbReference type="GO" id="GO:0016020">
    <property type="term" value="C:membrane"/>
    <property type="evidence" value="ECO:0007669"/>
    <property type="project" value="GOC"/>
</dbReference>
<feature type="compositionally biased region" description="Polar residues" evidence="5">
    <location>
        <begin position="612"/>
        <end position="629"/>
    </location>
</feature>
<dbReference type="Pfam" id="PF19279">
    <property type="entry name" value="YegS_C"/>
    <property type="match status" value="1"/>
</dbReference>
<feature type="compositionally biased region" description="Polar residues" evidence="5">
    <location>
        <begin position="545"/>
        <end position="556"/>
    </location>
</feature>
<dbReference type="InterPro" id="IPR016064">
    <property type="entry name" value="NAD/diacylglycerol_kinase_sf"/>
</dbReference>
<dbReference type="Gene3D" id="3.40.50.10330">
    <property type="entry name" value="Probable inorganic polyphosphate/atp-NAD kinase, domain 1"/>
    <property type="match status" value="1"/>
</dbReference>
<sequence length="812" mass="89441">MQKSGNLSKNSSLRLTPQQSLRRLGLCSQVATGQHSSPIVFPEKRGKVKASRHGTVSVTSDDLKKAKREEHRIDIGDEQSDLLGYEVFSGKLVLDKRKTSNATQTSTDNMNQDAVDAKLTSKALVWGSHVLCLEDVISVSYNVGVRHFTIHTYPLKKAPRGLSCFMKIGRSRKDIRFLASSSEEAHQWVSGFADQQCFVNCLPHPLKQASDMVASDFSSDSHVKCKSPPKVLVILNPRSGRGRSSKVFHGMVEPIFKLAGFKIEVVKTTSAGHARNLASSVDFSTCPDGIICVGGDGIVNEVLNGLLSRDNQKEAISIPIGIIPAGSDNSLVWTVLGVRDPISAAIAIVKWVYKAEDCLWDCCPGGIQVFQRREDLAIAVARLLDPDLIRVGTGQARASLLLICGWFCWFQGGLTATDVFAVEWIQSGVIHYGMTVSYFGFVSDVLELSERYQKRYGPLRYFVAGFLKFLCLPKYSFEVEYLPASKEAIDRDGKVSADREIVDLSDLYTDIMRRSNTDGIPRASSLSSIDSIMTPSRISGGELDTTCSSTRASTEPSEYVRGLDPKSKRLSSGRSNVMEEPEVIHPQLPLSATPNWPRTRSKSKTDKGWTGLTATHDNTTRSSWGNTGSNDKEDISSTMSDPGPIWDAEPKWDVEPNWDLENPIELPGPSDDVETGLRREVVPRLQDNWVVTKGQFLGVLVCNHSCKTVQSLSSQVVAPKAEYDDNTLDLLLVHGSGRLRLLRFFLLLQLGRHLSLPYVEYIKVKSVKIKPGKDAHNGCGIDGELFAVNGQVMSSLLPEQCRLIGRPPTINK</sequence>
<dbReference type="GO" id="GO:0005524">
    <property type="term" value="F:ATP binding"/>
    <property type="evidence" value="ECO:0007669"/>
    <property type="project" value="UniProtKB-KW"/>
</dbReference>
<dbReference type="AlphaFoldDB" id="A0A6A4L2M7"/>
<evidence type="ECO:0000256" key="4">
    <source>
        <dbReference type="ARBA" id="ARBA00022840"/>
    </source>
</evidence>
<dbReference type="PANTHER" id="PTHR12358:SF111">
    <property type="entry name" value="CERAMIDE KINASE, ISOFORM A"/>
    <property type="match status" value="1"/>
</dbReference>
<dbReference type="OrthoDB" id="3853857at2759"/>
<dbReference type="InterPro" id="IPR045540">
    <property type="entry name" value="YegS/DAGK_C"/>
</dbReference>
<protein>
    <recommendedName>
        <fullName evidence="6">DAGKc domain-containing protein</fullName>
    </recommendedName>
</protein>
<evidence type="ECO:0000256" key="2">
    <source>
        <dbReference type="ARBA" id="ARBA00022741"/>
    </source>
</evidence>
<accession>A0A6A4L2M7</accession>
<keyword evidence="3" id="KW-0418">Kinase</keyword>
<evidence type="ECO:0000256" key="3">
    <source>
        <dbReference type="ARBA" id="ARBA00022777"/>
    </source>
</evidence>
<dbReference type="InterPro" id="IPR050187">
    <property type="entry name" value="Lipid_Phosphate_FormReg"/>
</dbReference>
<dbReference type="InterPro" id="IPR017438">
    <property type="entry name" value="ATP-NAD_kinase_N"/>
</dbReference>